<accession>A0ABS5FSX6</accession>
<dbReference type="RefSeq" id="WP_212396455.1">
    <property type="nucleotide sequence ID" value="NZ_JAFCJH010000044.1"/>
</dbReference>
<evidence type="ECO:0000256" key="1">
    <source>
        <dbReference type="SAM" id="MobiDB-lite"/>
    </source>
</evidence>
<feature type="region of interest" description="Disordered" evidence="1">
    <location>
        <begin position="22"/>
        <end position="47"/>
    </location>
</feature>
<comment type="caution">
    <text evidence="3">The sequence shown here is derived from an EMBL/GenBank/DDBJ whole genome shotgun (WGS) entry which is preliminary data.</text>
</comment>
<dbReference type="EMBL" id="JAFCJH010000044">
    <property type="protein sequence ID" value="MBR0799840.1"/>
    <property type="molecule type" value="Genomic_DNA"/>
</dbReference>
<name>A0ABS5FSX6_9BRAD</name>
<dbReference type="Proteomes" id="UP001315278">
    <property type="component" value="Unassembled WGS sequence"/>
</dbReference>
<keyword evidence="2" id="KW-0732">Signal</keyword>
<evidence type="ECO:0000256" key="2">
    <source>
        <dbReference type="SAM" id="SignalP"/>
    </source>
</evidence>
<dbReference type="InterPro" id="IPR006311">
    <property type="entry name" value="TAT_signal"/>
</dbReference>
<dbReference type="PROSITE" id="PS51318">
    <property type="entry name" value="TAT"/>
    <property type="match status" value="1"/>
</dbReference>
<proteinExistence type="predicted"/>
<sequence length="76" mass="7972">MNTTNRRTLLAAAAALGATAAASAQPRNEPVIGDKGATISARATRNGSCRTPTSCGRRLPITARCRTCGFRLQTRI</sequence>
<organism evidence="3 4">
    <name type="scientific">Bradyrhizobium jicamae</name>
    <dbReference type="NCBI Taxonomy" id="280332"/>
    <lineage>
        <taxon>Bacteria</taxon>
        <taxon>Pseudomonadati</taxon>
        <taxon>Pseudomonadota</taxon>
        <taxon>Alphaproteobacteria</taxon>
        <taxon>Hyphomicrobiales</taxon>
        <taxon>Nitrobacteraceae</taxon>
        <taxon>Bradyrhizobium</taxon>
    </lineage>
</organism>
<protein>
    <submittedName>
        <fullName evidence="3">Twin-arginine translocation signal domain-containing protein</fullName>
    </submittedName>
</protein>
<keyword evidence="4" id="KW-1185">Reference proteome</keyword>
<evidence type="ECO:0000313" key="4">
    <source>
        <dbReference type="Proteomes" id="UP001315278"/>
    </source>
</evidence>
<feature type="chain" id="PRO_5046544024" evidence="2">
    <location>
        <begin position="25"/>
        <end position="76"/>
    </location>
</feature>
<evidence type="ECO:0000313" key="3">
    <source>
        <dbReference type="EMBL" id="MBR0799840.1"/>
    </source>
</evidence>
<dbReference type="InterPro" id="IPR019546">
    <property type="entry name" value="TAT_signal_bac_arc"/>
</dbReference>
<feature type="signal peptide" evidence="2">
    <location>
        <begin position="1"/>
        <end position="24"/>
    </location>
</feature>
<reference evidence="4" key="1">
    <citation type="journal article" date="2021" name="ISME J.">
        <title>Evolutionary origin and ecological implication of a unique nif island in free-living Bradyrhizobium lineages.</title>
        <authorList>
            <person name="Tao J."/>
        </authorList>
    </citation>
    <scope>NUCLEOTIDE SEQUENCE [LARGE SCALE GENOMIC DNA]</scope>
    <source>
        <strain evidence="4">SZCCT0434</strain>
    </source>
</reference>
<gene>
    <name evidence="3" type="ORF">JQ615_31180</name>
</gene>
<dbReference type="NCBIfam" id="TIGR01409">
    <property type="entry name" value="TAT_signal_seq"/>
    <property type="match status" value="1"/>
</dbReference>